<dbReference type="InterPro" id="IPR018637">
    <property type="entry name" value="DUF2059"/>
</dbReference>
<name>A0A238YFJ6_9BACT</name>
<dbReference type="RefSeq" id="WP_089272088.1">
    <property type="nucleotide sequence ID" value="NZ_FZOC01000001.1"/>
</dbReference>
<reference evidence="2 3" key="1">
    <citation type="submission" date="2017-06" db="EMBL/GenBank/DDBJ databases">
        <authorList>
            <person name="Kim H.J."/>
            <person name="Triplett B.A."/>
        </authorList>
    </citation>
    <scope>NUCLEOTIDE SEQUENCE [LARGE SCALE GENOMIC DNA]</scope>
    <source>
        <strain evidence="2 3">DSM 13116</strain>
    </source>
</reference>
<protein>
    <recommendedName>
        <fullName evidence="1">DUF2059 domain-containing protein</fullName>
    </recommendedName>
</protein>
<sequence>MDAMEELRAKWAKRQVGAERRALVADLFHVLRDDAALLGLVNAWDARMWGLRPDIAPQRRDEARQLLVRALSRSMSAPGGLADQLESRVAHLFTEDEVRELTAFLSTPLGQKSRVLLGSLESILDLGLERMLATAMTELDLSGSGTG</sequence>
<dbReference type="EMBL" id="FZOC01000001">
    <property type="protein sequence ID" value="SNR69129.1"/>
    <property type="molecule type" value="Genomic_DNA"/>
</dbReference>
<evidence type="ECO:0000313" key="2">
    <source>
        <dbReference type="EMBL" id="SNR69129.1"/>
    </source>
</evidence>
<gene>
    <name evidence="2" type="ORF">SAMN04488503_0892</name>
</gene>
<dbReference type="AlphaFoldDB" id="A0A238YFJ6"/>
<evidence type="ECO:0000313" key="3">
    <source>
        <dbReference type="Proteomes" id="UP000198324"/>
    </source>
</evidence>
<dbReference type="Proteomes" id="UP000198324">
    <property type="component" value="Unassembled WGS sequence"/>
</dbReference>
<keyword evidence="3" id="KW-1185">Reference proteome</keyword>
<accession>A0A238YFJ6</accession>
<proteinExistence type="predicted"/>
<dbReference type="OrthoDB" id="1143459at2"/>
<evidence type="ECO:0000259" key="1">
    <source>
        <dbReference type="Pfam" id="PF09832"/>
    </source>
</evidence>
<organism evidence="2 3">
    <name type="scientific">Humidesulfovibrio mexicanus</name>
    <dbReference type="NCBI Taxonomy" id="147047"/>
    <lineage>
        <taxon>Bacteria</taxon>
        <taxon>Pseudomonadati</taxon>
        <taxon>Thermodesulfobacteriota</taxon>
        <taxon>Desulfovibrionia</taxon>
        <taxon>Desulfovibrionales</taxon>
        <taxon>Desulfovibrionaceae</taxon>
        <taxon>Humidesulfovibrio</taxon>
    </lineage>
</organism>
<dbReference type="Pfam" id="PF09832">
    <property type="entry name" value="DUF2059"/>
    <property type="match status" value="1"/>
</dbReference>
<feature type="domain" description="DUF2059" evidence="1">
    <location>
        <begin position="90"/>
        <end position="112"/>
    </location>
</feature>